<reference evidence="1" key="1">
    <citation type="journal article" date="2015" name="Nature">
        <title>Complex archaea that bridge the gap between prokaryotes and eukaryotes.</title>
        <authorList>
            <person name="Spang A."/>
            <person name="Saw J.H."/>
            <person name="Jorgensen S.L."/>
            <person name="Zaremba-Niedzwiedzka K."/>
            <person name="Martijn J."/>
            <person name="Lind A.E."/>
            <person name="van Eijk R."/>
            <person name="Schleper C."/>
            <person name="Guy L."/>
            <person name="Ettema T.J."/>
        </authorList>
    </citation>
    <scope>NUCLEOTIDE SEQUENCE</scope>
</reference>
<organism evidence="1">
    <name type="scientific">marine sediment metagenome</name>
    <dbReference type="NCBI Taxonomy" id="412755"/>
    <lineage>
        <taxon>unclassified sequences</taxon>
        <taxon>metagenomes</taxon>
        <taxon>ecological metagenomes</taxon>
    </lineage>
</organism>
<evidence type="ECO:0000313" key="1">
    <source>
        <dbReference type="EMBL" id="KKN62467.1"/>
    </source>
</evidence>
<dbReference type="InterPro" id="IPR037069">
    <property type="entry name" value="AcylCoA_DH/ox_N_sf"/>
</dbReference>
<protein>
    <recommendedName>
        <fullName evidence="2">Acyl-CoA dehydrogenase/oxidase N-terminal domain-containing protein</fullName>
    </recommendedName>
</protein>
<evidence type="ECO:0008006" key="2">
    <source>
        <dbReference type="Google" id="ProtNLM"/>
    </source>
</evidence>
<feature type="non-terminal residue" evidence="1">
    <location>
        <position position="41"/>
    </location>
</feature>
<dbReference type="AlphaFoldDB" id="A0A0F9SJH4"/>
<gene>
    <name evidence="1" type="ORF">LCGC14_0511380</name>
</gene>
<accession>A0A0F9SJH4</accession>
<name>A0A0F9SJH4_9ZZZZ</name>
<dbReference type="EMBL" id="LAZR01000623">
    <property type="protein sequence ID" value="KKN62467.1"/>
    <property type="molecule type" value="Genomic_DNA"/>
</dbReference>
<comment type="caution">
    <text evidence="1">The sequence shown here is derived from an EMBL/GenBank/DDBJ whole genome shotgun (WGS) entry which is preliminary data.</text>
</comment>
<dbReference type="GO" id="GO:0016627">
    <property type="term" value="F:oxidoreductase activity, acting on the CH-CH group of donors"/>
    <property type="evidence" value="ECO:0007669"/>
    <property type="project" value="InterPro"/>
</dbReference>
<proteinExistence type="predicted"/>
<sequence length="41" mass="4827">MDFSISEKGQDYLNRVKVFMAEEIFPIEAQYSKELASLENR</sequence>
<dbReference type="GO" id="GO:0050660">
    <property type="term" value="F:flavin adenine dinucleotide binding"/>
    <property type="evidence" value="ECO:0007669"/>
    <property type="project" value="InterPro"/>
</dbReference>
<dbReference type="Gene3D" id="1.10.540.10">
    <property type="entry name" value="Acyl-CoA dehydrogenase/oxidase, N-terminal domain"/>
    <property type="match status" value="1"/>
</dbReference>